<dbReference type="PRINTS" id="PR00509">
    <property type="entry name" value="PGMPMM"/>
</dbReference>
<dbReference type="STRING" id="697281.Mahau_1369"/>
<dbReference type="Gene3D" id="3.40.120.10">
    <property type="entry name" value="Alpha-D-Glucose-1,6-Bisphosphate, subunit A, domain 3"/>
    <property type="match status" value="3"/>
</dbReference>
<dbReference type="PANTHER" id="PTHR43771:SF2">
    <property type="entry name" value="PHOSPHOMANNOMUTASE_PHOSPHOGLUCOMUTASE"/>
    <property type="match status" value="1"/>
</dbReference>
<sequence>MSDIDRSMFRQYDIRGVFGEDLTEQAAVLLGKAFGTFARRHGKDTVIVGRDNRSSSLPLRNAILEGLLSTGCSVLDIGLVTTPLCYYSRILYDIDPAVMITASHNPPQFNGFKVCYGPATLYGDDIQMLCDMIEKDDFIEGEGGTISYAYPMIDYINMICDKVKLGQRKLKVAVDCGNGTASLVHPQALYRLGCDVIPIYCDSDPRFPNHFPDPVKAENLEDLRKVVLDQKADLGIGFDGDGDRIGLIDDKGNIIWGDTLMVLFWREILPKHPGTTAIVEVKCSQALAEEIERLGGKPMFYKTGHSLIKAKMREIGSVFAGEMSGHMFFADEYYGFDDALYAAARLLRILSNTDKSLSELLTDVPRYPSTPELRIHCDDDKKFGIVEQAKAFFKDKGYPIIDVDGVRAIIDGGWGLIRASNTGPEIIVRCEAKTDEQLEDIKRMVSQAIAPLELTE</sequence>
<dbReference type="InterPro" id="IPR005845">
    <property type="entry name" value="A-D-PHexomutase_a/b/a-II"/>
</dbReference>
<dbReference type="eggNOG" id="COG1109">
    <property type="taxonomic scope" value="Bacteria"/>
</dbReference>
<feature type="domain" description="Alpha-D-phosphohexomutase alpha/beta/alpha" evidence="11">
    <location>
        <begin position="256"/>
        <end position="365"/>
    </location>
</feature>
<evidence type="ECO:0000259" key="11">
    <source>
        <dbReference type="Pfam" id="PF02880"/>
    </source>
</evidence>
<keyword evidence="13" id="KW-1185">Reference proteome</keyword>
<comment type="similarity">
    <text evidence="2 7">Belongs to the phosphohexose mutase family.</text>
</comment>
<dbReference type="GO" id="GO:0000287">
    <property type="term" value="F:magnesium ion binding"/>
    <property type="evidence" value="ECO:0007669"/>
    <property type="project" value="InterPro"/>
</dbReference>
<feature type="domain" description="Alpha-D-phosphohexomutase C-terminal" evidence="8">
    <location>
        <begin position="372"/>
        <end position="446"/>
    </location>
</feature>
<dbReference type="Pfam" id="PF02879">
    <property type="entry name" value="PGM_PMM_II"/>
    <property type="match status" value="1"/>
</dbReference>
<organism evidence="12 13">
    <name type="scientific">Mahella australiensis (strain DSM 15567 / CIP 107919 / 50-1 BON)</name>
    <dbReference type="NCBI Taxonomy" id="697281"/>
    <lineage>
        <taxon>Bacteria</taxon>
        <taxon>Bacillati</taxon>
        <taxon>Bacillota</taxon>
        <taxon>Clostridia</taxon>
        <taxon>Thermoanaerobacterales</taxon>
        <taxon>Thermoanaerobacterales Family IV. Incertae Sedis</taxon>
        <taxon>Mahella</taxon>
    </lineage>
</organism>
<dbReference type="Pfam" id="PF00408">
    <property type="entry name" value="PGM_PMM_IV"/>
    <property type="match status" value="1"/>
</dbReference>
<dbReference type="RefSeq" id="WP_013780993.1">
    <property type="nucleotide sequence ID" value="NC_015520.1"/>
</dbReference>
<dbReference type="EC" id="5.4.2.8" evidence="12"/>
<evidence type="ECO:0000313" key="12">
    <source>
        <dbReference type="EMBL" id="AEE96563.1"/>
    </source>
</evidence>
<evidence type="ECO:0000256" key="4">
    <source>
        <dbReference type="ARBA" id="ARBA00022723"/>
    </source>
</evidence>
<evidence type="ECO:0000256" key="2">
    <source>
        <dbReference type="ARBA" id="ARBA00010231"/>
    </source>
</evidence>
<evidence type="ECO:0000259" key="10">
    <source>
        <dbReference type="Pfam" id="PF02879"/>
    </source>
</evidence>
<dbReference type="Proteomes" id="UP000008457">
    <property type="component" value="Chromosome"/>
</dbReference>
<name>F3ZXA6_MAHA5</name>
<dbReference type="InterPro" id="IPR036900">
    <property type="entry name" value="A-D-PHexomutase_C_sf"/>
</dbReference>
<reference evidence="13" key="1">
    <citation type="submission" date="2010-11" db="EMBL/GenBank/DDBJ databases">
        <title>The complete genome of Mahella australiensis DSM 15567.</title>
        <authorList>
            <consortium name="US DOE Joint Genome Institute (JGI-PGF)"/>
            <person name="Lucas S."/>
            <person name="Copeland A."/>
            <person name="Lapidus A."/>
            <person name="Bruce D."/>
            <person name="Goodwin L."/>
            <person name="Pitluck S."/>
            <person name="Kyrpides N."/>
            <person name="Mavromatis K."/>
            <person name="Pagani I."/>
            <person name="Ivanova N."/>
            <person name="Teshima H."/>
            <person name="Brettin T."/>
            <person name="Detter J.C."/>
            <person name="Han C."/>
            <person name="Tapia R."/>
            <person name="Land M."/>
            <person name="Hauser L."/>
            <person name="Markowitz V."/>
            <person name="Cheng J.-F."/>
            <person name="Hugenholtz P."/>
            <person name="Woyke T."/>
            <person name="Wu D."/>
            <person name="Spring S."/>
            <person name="Pukall R."/>
            <person name="Steenblock K."/>
            <person name="Schneider S."/>
            <person name="Klenk H.-P."/>
            <person name="Eisen J.A."/>
        </authorList>
    </citation>
    <scope>NUCLEOTIDE SEQUENCE [LARGE SCALE GENOMIC DNA]</scope>
    <source>
        <strain evidence="13">DSM 15567 / CIP 107919 / 50-1 BON</strain>
    </source>
</reference>
<gene>
    <name evidence="12" type="ordered locus">Mahau_1369</name>
</gene>
<dbReference type="InterPro" id="IPR016055">
    <property type="entry name" value="A-D-PHexomutase_a/b/a-I/II/III"/>
</dbReference>
<dbReference type="PANTHER" id="PTHR43771">
    <property type="entry name" value="PHOSPHOMANNOMUTASE"/>
    <property type="match status" value="1"/>
</dbReference>
<evidence type="ECO:0000313" key="13">
    <source>
        <dbReference type="Proteomes" id="UP000008457"/>
    </source>
</evidence>
<evidence type="ECO:0000256" key="7">
    <source>
        <dbReference type="RuleBase" id="RU004326"/>
    </source>
</evidence>
<dbReference type="GO" id="GO:0004615">
    <property type="term" value="F:phosphomannomutase activity"/>
    <property type="evidence" value="ECO:0007669"/>
    <property type="project" value="UniProtKB-EC"/>
</dbReference>
<dbReference type="Pfam" id="PF02880">
    <property type="entry name" value="PGM_PMM_III"/>
    <property type="match status" value="1"/>
</dbReference>
<dbReference type="GO" id="GO:0005975">
    <property type="term" value="P:carbohydrate metabolic process"/>
    <property type="evidence" value="ECO:0007669"/>
    <property type="project" value="InterPro"/>
</dbReference>
<feature type="domain" description="Alpha-D-phosphohexomutase alpha/beta/alpha" evidence="9">
    <location>
        <begin position="7"/>
        <end position="138"/>
    </location>
</feature>
<dbReference type="InterPro" id="IPR005846">
    <property type="entry name" value="A-D-PHexomutase_a/b/a-III"/>
</dbReference>
<feature type="domain" description="Alpha-D-phosphohexomutase alpha/beta/alpha" evidence="10">
    <location>
        <begin position="154"/>
        <end position="252"/>
    </location>
</feature>
<dbReference type="CDD" id="cd03089">
    <property type="entry name" value="PMM_PGM"/>
    <property type="match status" value="1"/>
</dbReference>
<protein>
    <submittedName>
        <fullName evidence="12">Phosphomannomutase</fullName>
        <ecNumber evidence="12">5.4.2.8</ecNumber>
    </submittedName>
</protein>
<evidence type="ECO:0000256" key="5">
    <source>
        <dbReference type="ARBA" id="ARBA00022842"/>
    </source>
</evidence>
<keyword evidence="3" id="KW-0597">Phosphoprotein</keyword>
<evidence type="ECO:0000259" key="9">
    <source>
        <dbReference type="Pfam" id="PF02878"/>
    </source>
</evidence>
<dbReference type="Gene3D" id="3.30.310.50">
    <property type="entry name" value="Alpha-D-phosphohexomutase, C-terminal domain"/>
    <property type="match status" value="1"/>
</dbReference>
<keyword evidence="6 12" id="KW-0413">Isomerase</keyword>
<evidence type="ECO:0000256" key="6">
    <source>
        <dbReference type="ARBA" id="ARBA00023235"/>
    </source>
</evidence>
<dbReference type="KEGG" id="mas:Mahau_1369"/>
<proteinExistence type="inferred from homology"/>
<dbReference type="Pfam" id="PF02878">
    <property type="entry name" value="PGM_PMM_I"/>
    <property type="match status" value="1"/>
</dbReference>
<keyword evidence="5 7" id="KW-0460">Magnesium</keyword>
<dbReference type="EMBL" id="CP002360">
    <property type="protein sequence ID" value="AEE96563.1"/>
    <property type="molecule type" value="Genomic_DNA"/>
</dbReference>
<dbReference type="SUPFAM" id="SSF55957">
    <property type="entry name" value="Phosphoglucomutase, C-terminal domain"/>
    <property type="match status" value="1"/>
</dbReference>
<evidence type="ECO:0000256" key="1">
    <source>
        <dbReference type="ARBA" id="ARBA00001946"/>
    </source>
</evidence>
<dbReference type="AlphaFoldDB" id="F3ZXA6"/>
<keyword evidence="4 7" id="KW-0479">Metal-binding</keyword>
<dbReference type="OrthoDB" id="9806956at2"/>
<accession>F3ZXA6</accession>
<comment type="cofactor">
    <cofactor evidence="1">
        <name>Mg(2+)</name>
        <dbReference type="ChEBI" id="CHEBI:18420"/>
    </cofactor>
</comment>
<reference evidence="12 13" key="2">
    <citation type="journal article" date="2011" name="Stand. Genomic Sci.">
        <title>Complete genome sequence of Mahella australiensis type strain (50-1 BON).</title>
        <authorList>
            <person name="Sikorski J."/>
            <person name="Teshima H."/>
            <person name="Nolan M."/>
            <person name="Lucas S."/>
            <person name="Hammon N."/>
            <person name="Deshpande S."/>
            <person name="Cheng J.F."/>
            <person name="Pitluck S."/>
            <person name="Liolios K."/>
            <person name="Pagani I."/>
            <person name="Ivanova N."/>
            <person name="Huntemann M."/>
            <person name="Mavromatis K."/>
            <person name="Ovchinikova G."/>
            <person name="Pati A."/>
            <person name="Tapia R."/>
            <person name="Han C."/>
            <person name="Goodwin L."/>
            <person name="Chen A."/>
            <person name="Palaniappan K."/>
            <person name="Land M."/>
            <person name="Hauser L."/>
            <person name="Ngatchou-Djao O.D."/>
            <person name="Rohde M."/>
            <person name="Pukall R."/>
            <person name="Spring S."/>
            <person name="Abt B."/>
            <person name="Goker M."/>
            <person name="Detter J.C."/>
            <person name="Woyke T."/>
            <person name="Bristow J."/>
            <person name="Markowitz V."/>
            <person name="Hugenholtz P."/>
            <person name="Eisen J.A."/>
            <person name="Kyrpides N.C."/>
            <person name="Klenk H.P."/>
            <person name="Lapidus A."/>
        </authorList>
    </citation>
    <scope>NUCLEOTIDE SEQUENCE [LARGE SCALE GENOMIC DNA]</scope>
    <source>
        <strain evidence="13">DSM 15567 / CIP 107919 / 50-1 BON</strain>
    </source>
</reference>
<dbReference type="InterPro" id="IPR005841">
    <property type="entry name" value="Alpha-D-phosphohexomutase_SF"/>
</dbReference>
<dbReference type="SUPFAM" id="SSF53738">
    <property type="entry name" value="Phosphoglucomutase, first 3 domains"/>
    <property type="match status" value="3"/>
</dbReference>
<dbReference type="InterPro" id="IPR005844">
    <property type="entry name" value="A-D-PHexomutase_a/b/a-I"/>
</dbReference>
<dbReference type="InterPro" id="IPR016066">
    <property type="entry name" value="A-D-PHexomutase_CS"/>
</dbReference>
<dbReference type="PROSITE" id="PS00710">
    <property type="entry name" value="PGM_PMM"/>
    <property type="match status" value="1"/>
</dbReference>
<dbReference type="InterPro" id="IPR005843">
    <property type="entry name" value="A-D-PHexomutase_C"/>
</dbReference>
<evidence type="ECO:0000256" key="3">
    <source>
        <dbReference type="ARBA" id="ARBA00022553"/>
    </source>
</evidence>
<dbReference type="HOGENOM" id="CLU_016950_9_1_9"/>
<evidence type="ECO:0000259" key="8">
    <source>
        <dbReference type="Pfam" id="PF00408"/>
    </source>
</evidence>